<reference evidence="7 8" key="1">
    <citation type="submission" date="2006-04" db="EMBL/GenBank/DDBJ databases">
        <authorList>
            <person name="Nierman W.C."/>
        </authorList>
    </citation>
    <scope>NUCLEOTIDE SEQUENCE [LARGE SCALE GENOMIC DNA]</scope>
    <source>
        <strain evidence="7 8">DW4/3-1</strain>
    </source>
</reference>
<evidence type="ECO:0000313" key="8">
    <source>
        <dbReference type="Proteomes" id="UP000032702"/>
    </source>
</evidence>
<keyword evidence="1" id="KW-0808">Transferase</keyword>
<gene>
    <name evidence="7" type="ORF">STIAU_6966</name>
</gene>
<comment type="caution">
    <text evidence="7">The sequence shown here is derived from an EMBL/GenBank/DDBJ whole genome shotgun (WGS) entry which is preliminary data.</text>
</comment>
<proteinExistence type="predicted"/>
<evidence type="ECO:0000313" key="7">
    <source>
        <dbReference type="EMBL" id="EAU67471.1"/>
    </source>
</evidence>
<evidence type="ECO:0000256" key="4">
    <source>
        <dbReference type="ARBA" id="ARBA00022840"/>
    </source>
</evidence>
<dbReference type="InterPro" id="IPR011009">
    <property type="entry name" value="Kinase-like_dom_sf"/>
</dbReference>
<dbReference type="EMBL" id="AAMD01000032">
    <property type="protein sequence ID" value="EAU67471.1"/>
    <property type="molecule type" value="Genomic_DNA"/>
</dbReference>
<feature type="compositionally biased region" description="Low complexity" evidence="5">
    <location>
        <begin position="496"/>
        <end position="513"/>
    </location>
</feature>
<name>Q095R1_STIAD</name>
<dbReference type="GO" id="GO:0005524">
    <property type="term" value="F:ATP binding"/>
    <property type="evidence" value="ECO:0007669"/>
    <property type="project" value="UniProtKB-KW"/>
</dbReference>
<feature type="compositionally biased region" description="Low complexity" evidence="5">
    <location>
        <begin position="16"/>
        <end position="39"/>
    </location>
</feature>
<dbReference type="GO" id="GO:0004674">
    <property type="term" value="F:protein serine/threonine kinase activity"/>
    <property type="evidence" value="ECO:0007669"/>
    <property type="project" value="TreeGrafter"/>
</dbReference>
<keyword evidence="4" id="KW-0067">ATP-binding</keyword>
<dbReference type="Pfam" id="PF00069">
    <property type="entry name" value="Pkinase"/>
    <property type="match status" value="1"/>
</dbReference>
<feature type="domain" description="Protein kinase" evidence="6">
    <location>
        <begin position="160"/>
        <end position="476"/>
    </location>
</feature>
<dbReference type="SUPFAM" id="SSF56112">
    <property type="entry name" value="Protein kinase-like (PK-like)"/>
    <property type="match status" value="1"/>
</dbReference>
<evidence type="ECO:0000256" key="2">
    <source>
        <dbReference type="ARBA" id="ARBA00022741"/>
    </source>
</evidence>
<evidence type="ECO:0000259" key="6">
    <source>
        <dbReference type="PROSITE" id="PS50011"/>
    </source>
</evidence>
<accession>Q095R1</accession>
<dbReference type="PANTHER" id="PTHR43289">
    <property type="entry name" value="MITOGEN-ACTIVATED PROTEIN KINASE KINASE KINASE 20-RELATED"/>
    <property type="match status" value="1"/>
</dbReference>
<feature type="region of interest" description="Disordered" evidence="5">
    <location>
        <begin position="495"/>
        <end position="524"/>
    </location>
</feature>
<dbReference type="PANTHER" id="PTHR43289:SF6">
    <property type="entry name" value="SERINE_THREONINE-PROTEIN KINASE NEKL-3"/>
    <property type="match status" value="1"/>
</dbReference>
<protein>
    <submittedName>
        <fullName evidence="7">Serine/threonine kinase PKN11</fullName>
    </submittedName>
</protein>
<dbReference type="InterPro" id="IPR000719">
    <property type="entry name" value="Prot_kinase_dom"/>
</dbReference>
<feature type="region of interest" description="Disordered" evidence="5">
    <location>
        <begin position="1"/>
        <end position="81"/>
    </location>
</feature>
<organism evidence="7 8">
    <name type="scientific">Stigmatella aurantiaca (strain DW4/3-1)</name>
    <dbReference type="NCBI Taxonomy" id="378806"/>
    <lineage>
        <taxon>Bacteria</taxon>
        <taxon>Pseudomonadati</taxon>
        <taxon>Myxococcota</taxon>
        <taxon>Myxococcia</taxon>
        <taxon>Myxococcales</taxon>
        <taxon>Cystobacterineae</taxon>
        <taxon>Archangiaceae</taxon>
        <taxon>Stigmatella</taxon>
    </lineage>
</organism>
<dbReference type="Proteomes" id="UP000032702">
    <property type="component" value="Unassembled WGS sequence"/>
</dbReference>
<dbReference type="Gene3D" id="1.10.510.10">
    <property type="entry name" value="Transferase(Phosphotransferase) domain 1"/>
    <property type="match status" value="1"/>
</dbReference>
<feature type="region of interest" description="Disordered" evidence="5">
    <location>
        <begin position="124"/>
        <end position="153"/>
    </location>
</feature>
<keyword evidence="2" id="KW-0547">Nucleotide-binding</keyword>
<evidence type="ECO:0000256" key="3">
    <source>
        <dbReference type="ARBA" id="ARBA00022777"/>
    </source>
</evidence>
<keyword evidence="3 7" id="KW-0418">Kinase</keyword>
<sequence>MADSNPGGPGGRAGHPGRPSARRTAASAWRRWAAGGPARCPRRSSGATRRGWRPPLGRAPSSRARPGGRHRGPGPVVSDSWAADSVGMCSVRHRVCRVFPLDLSIGGNSRRRVAVNLPSGLSCGSTFRPRGERSLSMTSPPSGPPPSAGPVLLQSGHTTYELIRPLEQTWHGELLLARRHFDKTSGDYVVLKRLSRDCREEDYRRLMEEVAVTSRLHHPGIAGLHDVQGTTGDPYLVLEHVEGHRLDSLLELSVLTGNPLSEAFACYLGVEVADALHHAHELTSEDGRWLRLVHRNVSPLTLVVGRRGEVKLTDFGTVWSTLPGRQPTEDDALPGNLAYASPELTRKGMLDGRTDQFSLGAVLFHVLTGRPLVEGAERLSQEMRELRRRMDEAQALGPRDRAGAVLVADLKTQLRTLSEGFVQRIRSLTARDVMEATRMLPTGLRPILRRSLSPRRSDRYGSCAEFGHDLRMHLFRLGPMYGRPEAEREVAALVHAAPRQRPRSAAPRRVASGGERRRKRGSSP</sequence>
<dbReference type="PROSITE" id="PS50011">
    <property type="entry name" value="PROTEIN_KINASE_DOM"/>
    <property type="match status" value="1"/>
</dbReference>
<dbReference type="AlphaFoldDB" id="Q095R1"/>
<evidence type="ECO:0000256" key="5">
    <source>
        <dbReference type="SAM" id="MobiDB-lite"/>
    </source>
</evidence>
<evidence type="ECO:0000256" key="1">
    <source>
        <dbReference type="ARBA" id="ARBA00022679"/>
    </source>
</evidence>
<dbReference type="CDD" id="cd14014">
    <property type="entry name" value="STKc_PknB_like"/>
    <property type="match status" value="1"/>
</dbReference>